<dbReference type="RefSeq" id="WP_062249133.1">
    <property type="nucleotide sequence ID" value="NZ_LHZA01000136.1"/>
</dbReference>
<sequence length="174" mass="19473">MTSPSSTAPFWETTPLQEMTTAEWESLCDGCGRCCLHKLRDEDTDEIHYTSVACRLLDVSDCRCTDYPHRHRKVQDCITLTPAMVSELDWLPPDCAYRRLSEGRSLPTWHPLITGNPESVIEAGASAAGRCISERQAGALEDYLVTWPGQPAQKPKKPSAHKRPSVRHIRADTP</sequence>
<dbReference type="NCBIfam" id="NF003501">
    <property type="entry name" value="PRK05170.1-5"/>
    <property type="match status" value="1"/>
</dbReference>
<dbReference type="InterPro" id="IPR005358">
    <property type="entry name" value="Puta_zinc/iron-chelating_dom"/>
</dbReference>
<dbReference type="NCBIfam" id="NF003507">
    <property type="entry name" value="PRK05170.2-5"/>
    <property type="match status" value="1"/>
</dbReference>
<comment type="caution">
    <text evidence="3">The sequence shown here is derived from an EMBL/GenBank/DDBJ whole genome shotgun (WGS) entry which is preliminary data.</text>
</comment>
<evidence type="ECO:0000313" key="3">
    <source>
        <dbReference type="EMBL" id="KXU95237.1"/>
    </source>
</evidence>
<dbReference type="Pfam" id="PF03692">
    <property type="entry name" value="CxxCxxCC"/>
    <property type="match status" value="1"/>
</dbReference>
<evidence type="ECO:0000256" key="2">
    <source>
        <dbReference type="SAM" id="MobiDB-lite"/>
    </source>
</evidence>
<evidence type="ECO:0000256" key="1">
    <source>
        <dbReference type="HAMAP-Rule" id="MF_00676"/>
    </source>
</evidence>
<name>A0A149QDC5_9PROT</name>
<dbReference type="PATRIC" id="fig|178900.5.peg.2065"/>
<dbReference type="EMBL" id="LHZA01000136">
    <property type="protein sequence ID" value="KXU95237.1"/>
    <property type="molecule type" value="Genomic_DNA"/>
</dbReference>
<reference evidence="3 4" key="1">
    <citation type="submission" date="2015-06" db="EMBL/GenBank/DDBJ databases">
        <title>Improved classification and identification of acetic acid bacteria using matrix-assisted laser desorption/ionization time-of-flight mass spectrometry; Gluconobacter nephelii and Gluconobacter uchimurae are later heterotypic synonyms of Gluconobacter japonicus and Gluconobacter oxydans, respectively.</title>
        <authorList>
            <person name="Li L."/>
            <person name="Cleenwerck I."/>
            <person name="De Vuyst L."/>
            <person name="Vandamme P."/>
        </authorList>
    </citation>
    <scope>NUCLEOTIDE SEQUENCE [LARGE SCALE GENOMIC DNA]</scope>
    <source>
        <strain evidence="3 4">LMG 1625</strain>
    </source>
</reference>
<dbReference type="HAMAP" id="MF_00676">
    <property type="entry name" value="UPF0260"/>
    <property type="match status" value="1"/>
</dbReference>
<protein>
    <recommendedName>
        <fullName evidence="1">UPF0260 protein AD928_06105</fullName>
    </recommendedName>
</protein>
<dbReference type="AlphaFoldDB" id="A0A149QDC5"/>
<feature type="compositionally biased region" description="Basic residues" evidence="2">
    <location>
        <begin position="154"/>
        <end position="168"/>
    </location>
</feature>
<dbReference type="Proteomes" id="UP000075473">
    <property type="component" value="Unassembled WGS sequence"/>
</dbReference>
<dbReference type="InterPro" id="IPR008228">
    <property type="entry name" value="UCP006173"/>
</dbReference>
<dbReference type="PANTHER" id="PTHR37421">
    <property type="entry name" value="UPF0260 PROTEIN YCGN"/>
    <property type="match status" value="1"/>
</dbReference>
<dbReference type="PIRSF" id="PIRSF006173">
    <property type="entry name" value="UCP006173"/>
    <property type="match status" value="1"/>
</dbReference>
<feature type="region of interest" description="Disordered" evidence="2">
    <location>
        <begin position="148"/>
        <end position="174"/>
    </location>
</feature>
<comment type="similarity">
    <text evidence="1">Belongs to the UPF0260 family.</text>
</comment>
<proteinExistence type="inferred from homology"/>
<evidence type="ECO:0000313" key="4">
    <source>
        <dbReference type="Proteomes" id="UP000075473"/>
    </source>
</evidence>
<dbReference type="PANTHER" id="PTHR37421:SF1">
    <property type="entry name" value="UPF0260 PROTEIN YCGN"/>
    <property type="match status" value="1"/>
</dbReference>
<gene>
    <name evidence="3" type="ORF">AD928_06105</name>
</gene>
<organism evidence="3 4">
    <name type="scientific">Acetobacter cerevisiae</name>
    <dbReference type="NCBI Taxonomy" id="178900"/>
    <lineage>
        <taxon>Bacteria</taxon>
        <taxon>Pseudomonadati</taxon>
        <taxon>Pseudomonadota</taxon>
        <taxon>Alphaproteobacteria</taxon>
        <taxon>Acetobacterales</taxon>
        <taxon>Acetobacteraceae</taxon>
        <taxon>Acetobacter</taxon>
    </lineage>
</organism>
<accession>A0A149QDC5</accession>